<accession>A0AAQ3RYT8</accession>
<feature type="compositionally biased region" description="Low complexity" evidence="1">
    <location>
        <begin position="10"/>
        <end position="22"/>
    </location>
</feature>
<dbReference type="Proteomes" id="UP001374535">
    <property type="component" value="Chromosome 5"/>
</dbReference>
<name>A0AAQ3RYT8_VIGMU</name>
<dbReference type="EMBL" id="CP144696">
    <property type="protein sequence ID" value="WVZ09391.1"/>
    <property type="molecule type" value="Genomic_DNA"/>
</dbReference>
<feature type="region of interest" description="Disordered" evidence="1">
    <location>
        <begin position="74"/>
        <end position="98"/>
    </location>
</feature>
<evidence type="ECO:0000313" key="3">
    <source>
        <dbReference type="Proteomes" id="UP001374535"/>
    </source>
</evidence>
<sequence>MSESLSDVYSESLFSDDSSNSSATEDVELSSSNESSLYSSFSSSEMSSVYNLRPPIDRNPEFFSADTLGEKSSTIPLLNSQSIPSSEPPSFSNDDESKTGVDWGICSCEMPKLLVFLSCSEGKPKPL</sequence>
<feature type="compositionally biased region" description="Low complexity" evidence="1">
    <location>
        <begin position="29"/>
        <end position="39"/>
    </location>
</feature>
<evidence type="ECO:0000256" key="1">
    <source>
        <dbReference type="SAM" id="MobiDB-lite"/>
    </source>
</evidence>
<proteinExistence type="predicted"/>
<reference evidence="2 3" key="1">
    <citation type="journal article" date="2023" name="Life. Sci Alliance">
        <title>Evolutionary insights into 3D genome organization and epigenetic landscape of Vigna mungo.</title>
        <authorList>
            <person name="Junaid A."/>
            <person name="Singh B."/>
            <person name="Bhatia S."/>
        </authorList>
    </citation>
    <scope>NUCLEOTIDE SEQUENCE [LARGE SCALE GENOMIC DNA]</scope>
    <source>
        <strain evidence="2">Urdbean</strain>
    </source>
</reference>
<organism evidence="2 3">
    <name type="scientific">Vigna mungo</name>
    <name type="common">Black gram</name>
    <name type="synonym">Phaseolus mungo</name>
    <dbReference type="NCBI Taxonomy" id="3915"/>
    <lineage>
        <taxon>Eukaryota</taxon>
        <taxon>Viridiplantae</taxon>
        <taxon>Streptophyta</taxon>
        <taxon>Embryophyta</taxon>
        <taxon>Tracheophyta</taxon>
        <taxon>Spermatophyta</taxon>
        <taxon>Magnoliopsida</taxon>
        <taxon>eudicotyledons</taxon>
        <taxon>Gunneridae</taxon>
        <taxon>Pentapetalae</taxon>
        <taxon>rosids</taxon>
        <taxon>fabids</taxon>
        <taxon>Fabales</taxon>
        <taxon>Fabaceae</taxon>
        <taxon>Papilionoideae</taxon>
        <taxon>50 kb inversion clade</taxon>
        <taxon>NPAAA clade</taxon>
        <taxon>indigoferoid/millettioid clade</taxon>
        <taxon>Phaseoleae</taxon>
        <taxon>Vigna</taxon>
    </lineage>
</organism>
<feature type="region of interest" description="Disordered" evidence="1">
    <location>
        <begin position="1"/>
        <end position="39"/>
    </location>
</feature>
<gene>
    <name evidence="2" type="ORF">V8G54_013921</name>
</gene>
<evidence type="ECO:0000313" key="2">
    <source>
        <dbReference type="EMBL" id="WVZ09391.1"/>
    </source>
</evidence>
<keyword evidence="3" id="KW-1185">Reference proteome</keyword>
<protein>
    <submittedName>
        <fullName evidence="2">Uncharacterized protein</fullName>
    </submittedName>
</protein>
<dbReference type="AlphaFoldDB" id="A0AAQ3RYT8"/>
<feature type="compositionally biased region" description="Polar residues" evidence="1">
    <location>
        <begin position="74"/>
        <end position="92"/>
    </location>
</feature>